<gene>
    <name evidence="1" type="ORF">AQJ46_19420</name>
</gene>
<evidence type="ECO:0000313" key="2">
    <source>
        <dbReference type="Proteomes" id="UP000053669"/>
    </source>
</evidence>
<dbReference type="InterPro" id="IPR036388">
    <property type="entry name" value="WH-like_DNA-bd_sf"/>
</dbReference>
<comment type="caution">
    <text evidence="1">The sequence shown here is derived from an EMBL/GenBank/DDBJ whole genome shotgun (WGS) entry which is preliminary data.</text>
</comment>
<dbReference type="AlphaFoldDB" id="A0A101S9Q1"/>
<dbReference type="Pfam" id="PF02082">
    <property type="entry name" value="Rrf2"/>
    <property type="match status" value="1"/>
</dbReference>
<evidence type="ECO:0000313" key="1">
    <source>
        <dbReference type="EMBL" id="KUN69921.1"/>
    </source>
</evidence>
<organism evidence="1 2">
    <name type="scientific">Streptomyces canus</name>
    <dbReference type="NCBI Taxonomy" id="58343"/>
    <lineage>
        <taxon>Bacteria</taxon>
        <taxon>Bacillati</taxon>
        <taxon>Actinomycetota</taxon>
        <taxon>Actinomycetes</taxon>
        <taxon>Kitasatosporales</taxon>
        <taxon>Streptomycetaceae</taxon>
        <taxon>Streptomyces</taxon>
        <taxon>Streptomyces aurantiacus group</taxon>
    </lineage>
</organism>
<dbReference type="Proteomes" id="UP000053669">
    <property type="component" value="Unassembled WGS sequence"/>
</dbReference>
<name>A0A101S9Q1_9ACTN</name>
<dbReference type="STRING" id="58343.AQJ46_19420"/>
<dbReference type="PANTHER" id="PTHR33221:SF15">
    <property type="entry name" value="HTH-TYPE TRANSCRIPTIONAL REGULATOR YWGB-RELATED"/>
    <property type="match status" value="1"/>
</dbReference>
<dbReference type="PANTHER" id="PTHR33221">
    <property type="entry name" value="WINGED HELIX-TURN-HELIX TRANSCRIPTIONAL REGULATOR, RRF2 FAMILY"/>
    <property type="match status" value="1"/>
</dbReference>
<dbReference type="FunFam" id="1.10.10.10:FF:000138">
    <property type="entry name" value="Rrf2 family transcriptional regulator"/>
    <property type="match status" value="1"/>
</dbReference>
<dbReference type="GO" id="GO:0005829">
    <property type="term" value="C:cytosol"/>
    <property type="evidence" value="ECO:0007669"/>
    <property type="project" value="TreeGrafter"/>
</dbReference>
<dbReference type="RefSeq" id="WP_059206770.1">
    <property type="nucleotide sequence ID" value="NZ_KQ948660.1"/>
</dbReference>
<accession>A0A101S9Q1</accession>
<dbReference type="GO" id="GO:0003700">
    <property type="term" value="F:DNA-binding transcription factor activity"/>
    <property type="evidence" value="ECO:0007669"/>
    <property type="project" value="TreeGrafter"/>
</dbReference>
<dbReference type="InterPro" id="IPR000944">
    <property type="entry name" value="Tscrpt_reg_Rrf2"/>
</dbReference>
<reference evidence="1 2" key="1">
    <citation type="submission" date="2015-10" db="EMBL/GenBank/DDBJ databases">
        <title>Draft genome sequence of Streptomyces canus DSM 40017, type strain for the species Streptomyces canus.</title>
        <authorList>
            <person name="Ruckert C."/>
            <person name="Winkler A."/>
            <person name="Kalinowski J."/>
            <person name="Kampfer P."/>
            <person name="Glaeser S."/>
        </authorList>
    </citation>
    <scope>NUCLEOTIDE SEQUENCE [LARGE SCALE GENOMIC DNA]</scope>
    <source>
        <strain evidence="1 2">DSM 40017</strain>
    </source>
</reference>
<dbReference type="InterPro" id="IPR036390">
    <property type="entry name" value="WH_DNA-bd_sf"/>
</dbReference>
<dbReference type="PROSITE" id="PS51197">
    <property type="entry name" value="HTH_RRF2_2"/>
    <property type="match status" value="1"/>
</dbReference>
<dbReference type="EMBL" id="LMWU01000018">
    <property type="protein sequence ID" value="KUN69921.1"/>
    <property type="molecule type" value="Genomic_DNA"/>
</dbReference>
<dbReference type="SUPFAM" id="SSF46785">
    <property type="entry name" value="Winged helix' DNA-binding domain"/>
    <property type="match status" value="1"/>
</dbReference>
<proteinExistence type="predicted"/>
<dbReference type="Gene3D" id="1.10.10.10">
    <property type="entry name" value="Winged helix-like DNA-binding domain superfamily/Winged helix DNA-binding domain"/>
    <property type="match status" value="1"/>
</dbReference>
<protein>
    <submittedName>
        <fullName evidence="1">Rrf2 family transcriptional regulator</fullName>
    </submittedName>
</protein>
<sequence length="156" mass="16837">MSANSRMSLAVHVLTWLAYDRRGTDAETGTSQQIATSVNTNPVVIRRCLGQLRDAGLVTVSHGRNGGWNLARAAASITLLDVYQAIPDEPVFGLHSSEPNPECCVGCNIQPVLTHVYDRATEALRKSLAQTSVADVLRDTLALFPSDAIPRVALRN</sequence>